<keyword evidence="4" id="KW-1185">Reference proteome</keyword>
<dbReference type="InterPro" id="IPR052897">
    <property type="entry name" value="Sec-Metab_Biosynth_Hydrolase"/>
</dbReference>
<evidence type="ECO:0000313" key="3">
    <source>
        <dbReference type="EMBL" id="BCS27805.1"/>
    </source>
</evidence>
<dbReference type="InterPro" id="IPR029058">
    <property type="entry name" value="AB_hydrolase_fold"/>
</dbReference>
<feature type="domain" description="AB hydrolase-1" evidence="2">
    <location>
        <begin position="13"/>
        <end position="236"/>
    </location>
</feature>
<evidence type="ECO:0000256" key="1">
    <source>
        <dbReference type="SAM" id="SignalP"/>
    </source>
</evidence>
<reference evidence="3" key="1">
    <citation type="submission" date="2021-01" db="EMBL/GenBank/DDBJ databases">
        <authorList>
            <consortium name="Aspergillus puulaauensis MK2 genome sequencing consortium"/>
            <person name="Kazuki M."/>
            <person name="Futagami T."/>
        </authorList>
    </citation>
    <scope>NUCLEOTIDE SEQUENCE</scope>
    <source>
        <strain evidence="3">MK2</strain>
    </source>
</reference>
<sequence length="246" mass="26393">MAAKPTIVFSIGAWLLPPAFSTIQDKLAERGIPSEAPAHPSIGAEPPNKTLYDDVASFKTVLTQLVEEQGKDVVVVGHSYGGVVASGAVEGLAKDARKAAGKEGGVIRIVYMAAFALDKGQSLLDMLGGQPLPWMEVDGDYVRCNGGAEIALHDLPVEIQKQAESELVHTSREVFSGAATYEPWHDIPSAYIITEEDRGLPLQIQELLSAKLGTEVVYRIKSSHSPFLSMPDRLAEILEEISGKSS</sequence>
<dbReference type="Gene3D" id="3.40.50.1820">
    <property type="entry name" value="alpha/beta hydrolase"/>
    <property type="match status" value="1"/>
</dbReference>
<feature type="chain" id="PRO_5031167668" description="AB hydrolase-1 domain-containing protein" evidence="1">
    <location>
        <begin position="22"/>
        <end position="246"/>
    </location>
</feature>
<reference evidence="3" key="2">
    <citation type="submission" date="2021-02" db="EMBL/GenBank/DDBJ databases">
        <title>Aspergillus puulaauensis MK2 genome sequence.</title>
        <authorList>
            <person name="Futagami T."/>
            <person name="Mori K."/>
            <person name="Kadooka C."/>
            <person name="Tanaka T."/>
        </authorList>
    </citation>
    <scope>NUCLEOTIDE SEQUENCE</scope>
    <source>
        <strain evidence="3">MK2</strain>
    </source>
</reference>
<dbReference type="RefSeq" id="XP_041559999.1">
    <property type="nucleotide sequence ID" value="XM_041694139.1"/>
</dbReference>
<dbReference type="GeneID" id="64977810"/>
<keyword evidence="1" id="KW-0732">Signal</keyword>
<feature type="signal peptide" evidence="1">
    <location>
        <begin position="1"/>
        <end position="21"/>
    </location>
</feature>
<evidence type="ECO:0000313" key="4">
    <source>
        <dbReference type="Proteomes" id="UP000654913"/>
    </source>
</evidence>
<proteinExistence type="predicted"/>
<dbReference type="EMBL" id="AP024448">
    <property type="protein sequence ID" value="BCS27805.1"/>
    <property type="molecule type" value="Genomic_DNA"/>
</dbReference>
<dbReference type="OrthoDB" id="1263307at2759"/>
<gene>
    <name evidence="3" type="ORF">APUU_60853S</name>
</gene>
<dbReference type="SUPFAM" id="SSF53474">
    <property type="entry name" value="alpha/beta-Hydrolases"/>
    <property type="match status" value="1"/>
</dbReference>
<dbReference type="PANTHER" id="PTHR37017">
    <property type="entry name" value="AB HYDROLASE-1 DOMAIN-CONTAINING PROTEIN-RELATED"/>
    <property type="match status" value="1"/>
</dbReference>
<dbReference type="InterPro" id="IPR000073">
    <property type="entry name" value="AB_hydrolase_1"/>
</dbReference>
<evidence type="ECO:0000259" key="2">
    <source>
        <dbReference type="Pfam" id="PF12697"/>
    </source>
</evidence>
<dbReference type="Proteomes" id="UP000654913">
    <property type="component" value="Chromosome 6"/>
</dbReference>
<organism evidence="3 4">
    <name type="scientific">Aspergillus puulaauensis</name>
    <dbReference type="NCBI Taxonomy" id="1220207"/>
    <lineage>
        <taxon>Eukaryota</taxon>
        <taxon>Fungi</taxon>
        <taxon>Dikarya</taxon>
        <taxon>Ascomycota</taxon>
        <taxon>Pezizomycotina</taxon>
        <taxon>Eurotiomycetes</taxon>
        <taxon>Eurotiomycetidae</taxon>
        <taxon>Eurotiales</taxon>
        <taxon>Aspergillaceae</taxon>
        <taxon>Aspergillus</taxon>
    </lineage>
</organism>
<dbReference type="AlphaFoldDB" id="A0A7R8ASJ7"/>
<protein>
    <recommendedName>
        <fullName evidence="2">AB hydrolase-1 domain-containing protein</fullName>
    </recommendedName>
</protein>
<dbReference type="PANTHER" id="PTHR37017:SF11">
    <property type="entry name" value="ESTERASE_LIPASE_THIOESTERASE DOMAIN-CONTAINING PROTEIN"/>
    <property type="match status" value="1"/>
</dbReference>
<accession>A0A7R8ASJ7</accession>
<dbReference type="Pfam" id="PF12697">
    <property type="entry name" value="Abhydrolase_6"/>
    <property type="match status" value="1"/>
</dbReference>
<name>A0A7R8ASJ7_9EURO</name>
<dbReference type="KEGG" id="apuu:APUU_60853S"/>